<evidence type="ECO:0000313" key="6">
    <source>
        <dbReference type="EMBL" id="AEH50587.1"/>
    </source>
</evidence>
<accession>F7YWZ5</accession>
<dbReference type="eggNOG" id="COG0249">
    <property type="taxonomic scope" value="Bacteria"/>
</dbReference>
<dbReference type="GO" id="GO:0006298">
    <property type="term" value="P:mismatch repair"/>
    <property type="evidence" value="ECO:0007669"/>
    <property type="project" value="InterPro"/>
</dbReference>
<evidence type="ECO:0000259" key="5">
    <source>
        <dbReference type="SMART" id="SM00534"/>
    </source>
</evidence>
<keyword evidence="4" id="KW-0812">Transmembrane</keyword>
<proteinExistence type="predicted"/>
<evidence type="ECO:0000256" key="3">
    <source>
        <dbReference type="ARBA" id="ARBA00023125"/>
    </source>
</evidence>
<dbReference type="PANTHER" id="PTHR11361">
    <property type="entry name" value="DNA MISMATCH REPAIR PROTEIN MUTS FAMILY MEMBER"/>
    <property type="match status" value="1"/>
</dbReference>
<dbReference type="RefSeq" id="WP_013931810.1">
    <property type="nucleotide sequence ID" value="NC_015707.1"/>
</dbReference>
<keyword evidence="4" id="KW-0472">Membrane</keyword>
<dbReference type="AlphaFoldDB" id="F7YWZ5"/>
<reference evidence="6 7" key="1">
    <citation type="submission" date="2010-11" db="EMBL/GenBank/DDBJ databases">
        <title>The complete genome of Thermotoga thermarum DSM 5069.</title>
        <authorList>
            <consortium name="US DOE Joint Genome Institute (JGI-PGF)"/>
            <person name="Lucas S."/>
            <person name="Copeland A."/>
            <person name="Lapidus A."/>
            <person name="Bruce D."/>
            <person name="Goodwin L."/>
            <person name="Pitluck S."/>
            <person name="Kyrpides N."/>
            <person name="Mavromatis K."/>
            <person name="Ivanova N."/>
            <person name="Zeytun A."/>
            <person name="Brettin T."/>
            <person name="Detter J.C."/>
            <person name="Tapia R."/>
            <person name="Han C."/>
            <person name="Land M."/>
            <person name="Hauser L."/>
            <person name="Markowitz V."/>
            <person name="Cheng J.-F."/>
            <person name="Hugenholtz P."/>
            <person name="Woyke T."/>
            <person name="Wu D."/>
            <person name="Spring S."/>
            <person name="Schroeder M."/>
            <person name="Brambilla E."/>
            <person name="Klenk H.-P."/>
            <person name="Eisen J.A."/>
        </authorList>
    </citation>
    <scope>NUCLEOTIDE SEQUENCE [LARGE SCALE GENOMIC DNA]</scope>
    <source>
        <strain evidence="6 7">DSM 5069</strain>
    </source>
</reference>
<sequence length="496" mass="56778">MKVHLMFPDKDFDAESKPCYGKEILISDLGLEQILSTMAQGDEIIYKVCSTAFFNPLSCKEEILYRQENLKDALKNSDSVRELYRITVETEQRRRESWYWLGSVYLSAVYSNAVGLLKIYIDMLMRLRKIADSTIQTFQSDGFRNLLTMIQKELDDDYFHKVRSLLDELSEEGILVSAKLGNYLQGVQYVMRRKKKDRGYLLKWMFAPSYTIAPRDDAGAMDLEKRRARAINQPANALAQAAEHLQAFFNVLRHELAFYVGCLNIADKLKALNMPICFPEILPMDSWDRSWKGLYDVGLALVKNSKVVGNDFEARNKKLYIISGANQGGKTTFLRSIGQAQLMAQCGMFVGAESFAVPIRKGIYTHFKKEEDRTMKSGRLDEELSRMNEIANRIEPFSVVLFNESFLATNEREGSEICRQITKALIDNDVEAFSVTLLYPFVKAFIDDESAQFLMAERLDSGERTFRMISGKPAETAHGMNLYRKIFSSKVLINSR</sequence>
<keyword evidence="1" id="KW-0547">Nucleotide-binding</keyword>
<dbReference type="SUPFAM" id="SSF52540">
    <property type="entry name" value="P-loop containing nucleoside triphosphate hydrolases"/>
    <property type="match status" value="1"/>
</dbReference>
<keyword evidence="3" id="KW-0238">DNA-binding</keyword>
<keyword evidence="4" id="KW-1133">Transmembrane helix</keyword>
<feature type="transmembrane region" description="Helical" evidence="4">
    <location>
        <begin position="98"/>
        <end position="121"/>
    </location>
</feature>
<dbReference type="EMBL" id="CP002351">
    <property type="protein sequence ID" value="AEH50587.1"/>
    <property type="molecule type" value="Genomic_DNA"/>
</dbReference>
<dbReference type="InterPro" id="IPR027417">
    <property type="entry name" value="P-loop_NTPase"/>
</dbReference>
<evidence type="ECO:0000313" key="7">
    <source>
        <dbReference type="Proteomes" id="UP000006804"/>
    </source>
</evidence>
<dbReference type="PATRIC" id="fig|688269.3.peg.512"/>
<gene>
    <name evidence="6" type="ORF">Theth_0495</name>
</gene>
<feature type="domain" description="DNA mismatch repair proteins mutS family" evidence="5">
    <location>
        <begin position="317"/>
        <end position="496"/>
    </location>
</feature>
<organism evidence="6 7">
    <name type="scientific">Pseudothermotoga thermarum DSM 5069</name>
    <dbReference type="NCBI Taxonomy" id="688269"/>
    <lineage>
        <taxon>Bacteria</taxon>
        <taxon>Thermotogati</taxon>
        <taxon>Thermotogota</taxon>
        <taxon>Thermotogae</taxon>
        <taxon>Thermotogales</taxon>
        <taxon>Thermotogaceae</taxon>
        <taxon>Pseudothermotoga</taxon>
    </lineage>
</organism>
<dbReference type="Proteomes" id="UP000006804">
    <property type="component" value="Chromosome"/>
</dbReference>
<dbReference type="InterPro" id="IPR045076">
    <property type="entry name" value="MutS"/>
</dbReference>
<dbReference type="OrthoDB" id="9808166at2"/>
<evidence type="ECO:0000256" key="1">
    <source>
        <dbReference type="ARBA" id="ARBA00022741"/>
    </source>
</evidence>
<dbReference type="KEGG" id="tta:Theth_0495"/>
<dbReference type="GO" id="GO:0005829">
    <property type="term" value="C:cytosol"/>
    <property type="evidence" value="ECO:0007669"/>
    <property type="project" value="TreeGrafter"/>
</dbReference>
<dbReference type="GO" id="GO:0005524">
    <property type="term" value="F:ATP binding"/>
    <property type="evidence" value="ECO:0007669"/>
    <property type="project" value="UniProtKB-KW"/>
</dbReference>
<dbReference type="STRING" id="688269.Theth_0495"/>
<dbReference type="Gene3D" id="3.40.50.300">
    <property type="entry name" value="P-loop containing nucleotide triphosphate hydrolases"/>
    <property type="match status" value="1"/>
</dbReference>
<dbReference type="InterPro" id="IPR000432">
    <property type="entry name" value="DNA_mismatch_repair_MutS_C"/>
</dbReference>
<dbReference type="Pfam" id="PF00488">
    <property type="entry name" value="MutS_V"/>
    <property type="match status" value="1"/>
</dbReference>
<name>F7YWZ5_9THEM</name>
<keyword evidence="2" id="KW-0067">ATP-binding</keyword>
<dbReference type="HOGENOM" id="CLU_036487_1_0_0"/>
<dbReference type="GO" id="GO:0030983">
    <property type="term" value="F:mismatched DNA binding"/>
    <property type="evidence" value="ECO:0007669"/>
    <property type="project" value="InterPro"/>
</dbReference>
<keyword evidence="7" id="KW-1185">Reference proteome</keyword>
<evidence type="ECO:0000256" key="2">
    <source>
        <dbReference type="ARBA" id="ARBA00022840"/>
    </source>
</evidence>
<dbReference type="PANTHER" id="PTHR11361:SF34">
    <property type="entry name" value="DNA MISMATCH REPAIR PROTEIN MSH1, MITOCHONDRIAL"/>
    <property type="match status" value="1"/>
</dbReference>
<dbReference type="SMART" id="SM00534">
    <property type="entry name" value="MUTSac"/>
    <property type="match status" value="1"/>
</dbReference>
<protein>
    <submittedName>
        <fullName evidence="6">DNA mismatch repair protein MutS domain protein</fullName>
    </submittedName>
</protein>
<dbReference type="GO" id="GO:0140664">
    <property type="term" value="F:ATP-dependent DNA damage sensor activity"/>
    <property type="evidence" value="ECO:0007669"/>
    <property type="project" value="InterPro"/>
</dbReference>
<evidence type="ECO:0000256" key="4">
    <source>
        <dbReference type="SAM" id="Phobius"/>
    </source>
</evidence>